<dbReference type="InParanoid" id="A0A7L4YRZ8"/>
<dbReference type="CDD" id="cd01557">
    <property type="entry name" value="BCAT_beta_family"/>
    <property type="match status" value="1"/>
</dbReference>
<dbReference type="AlphaFoldDB" id="A0A7L4YRZ8"/>
<evidence type="ECO:0000256" key="14">
    <source>
        <dbReference type="PIRSR" id="PIRSR006468-1"/>
    </source>
</evidence>
<dbReference type="InterPro" id="IPR018300">
    <property type="entry name" value="Aminotrans_IV_CS"/>
</dbReference>
<evidence type="ECO:0000256" key="10">
    <source>
        <dbReference type="ARBA" id="ARBA00023304"/>
    </source>
</evidence>
<dbReference type="InterPro" id="IPR036038">
    <property type="entry name" value="Aminotransferase-like"/>
</dbReference>
<reference evidence="18 19" key="1">
    <citation type="journal article" date="2018" name="Int. J. Syst. Evol. Microbiol.">
        <title>Epidermidibacterium keratini gen. nov., sp. nov., a member of the family Sporichthyaceae, isolated from keratin epidermis.</title>
        <authorList>
            <person name="Lee D.G."/>
            <person name="Trujillo M.E."/>
            <person name="Kang S."/>
            <person name="Nam J.J."/>
            <person name="Kim Y.J."/>
        </authorList>
    </citation>
    <scope>NUCLEOTIDE SEQUENCE [LARGE SCALE GENOMIC DNA]</scope>
    <source>
        <strain evidence="18 19">EPI-7</strain>
    </source>
</reference>
<dbReference type="GO" id="GO:0009098">
    <property type="term" value="P:L-leucine biosynthetic process"/>
    <property type="evidence" value="ECO:0007669"/>
    <property type="project" value="UniProtKB-UniPathway"/>
</dbReference>
<dbReference type="UniPathway" id="UPA00047">
    <property type="reaction ID" value="UER00058"/>
</dbReference>
<evidence type="ECO:0000256" key="17">
    <source>
        <dbReference type="RuleBase" id="RU004517"/>
    </source>
</evidence>
<evidence type="ECO:0000256" key="1">
    <source>
        <dbReference type="ARBA" id="ARBA00001933"/>
    </source>
</evidence>
<evidence type="ECO:0000256" key="13">
    <source>
        <dbReference type="ARBA" id="ARBA00049229"/>
    </source>
</evidence>
<keyword evidence="10 17" id="KW-0100">Branched-chain amino acid biosynthesis</keyword>
<dbReference type="GO" id="GO:0004084">
    <property type="term" value="F:branched-chain-amino-acid transaminase activity"/>
    <property type="evidence" value="ECO:0007669"/>
    <property type="project" value="UniProtKB-EC"/>
</dbReference>
<dbReference type="KEGG" id="eke:EK0264_17470"/>
<dbReference type="GO" id="GO:0009097">
    <property type="term" value="P:isoleucine biosynthetic process"/>
    <property type="evidence" value="ECO:0007669"/>
    <property type="project" value="UniProtKB-UniPathway"/>
</dbReference>
<keyword evidence="8 17" id="KW-0808">Transferase</keyword>
<dbReference type="InterPro" id="IPR005786">
    <property type="entry name" value="B_amino_transII"/>
</dbReference>
<evidence type="ECO:0000256" key="8">
    <source>
        <dbReference type="ARBA" id="ARBA00022679"/>
    </source>
</evidence>
<keyword evidence="19" id="KW-1185">Reference proteome</keyword>
<comment type="catalytic activity">
    <reaction evidence="11 17">
        <text>L-valine + 2-oxoglutarate = 3-methyl-2-oxobutanoate + L-glutamate</text>
        <dbReference type="Rhea" id="RHEA:24813"/>
        <dbReference type="ChEBI" id="CHEBI:11851"/>
        <dbReference type="ChEBI" id="CHEBI:16810"/>
        <dbReference type="ChEBI" id="CHEBI:29985"/>
        <dbReference type="ChEBI" id="CHEBI:57762"/>
        <dbReference type="EC" id="2.6.1.42"/>
    </reaction>
</comment>
<keyword evidence="6 17" id="KW-0032">Aminotransferase</keyword>
<dbReference type="OrthoDB" id="9804984at2"/>
<dbReference type="Proteomes" id="UP000463857">
    <property type="component" value="Chromosome"/>
</dbReference>
<comment type="similarity">
    <text evidence="5 15">Belongs to the class-IV pyridoxal-phosphate-dependent aminotransferase family.</text>
</comment>
<evidence type="ECO:0000256" key="5">
    <source>
        <dbReference type="ARBA" id="ARBA00009320"/>
    </source>
</evidence>
<evidence type="ECO:0000256" key="7">
    <source>
        <dbReference type="ARBA" id="ARBA00022605"/>
    </source>
</evidence>
<keyword evidence="7 17" id="KW-0028">Amino-acid biosynthesis</keyword>
<evidence type="ECO:0000313" key="18">
    <source>
        <dbReference type="EMBL" id="QHC01890.1"/>
    </source>
</evidence>
<dbReference type="NCBIfam" id="NF009897">
    <property type="entry name" value="PRK13357.1"/>
    <property type="match status" value="1"/>
</dbReference>
<comment type="pathway">
    <text evidence="2">Amino-acid biosynthesis; L-isoleucine biosynthesis; L-isoleucine from 2-oxobutanoate: step 4/4.</text>
</comment>
<evidence type="ECO:0000256" key="15">
    <source>
        <dbReference type="RuleBase" id="RU004106"/>
    </source>
</evidence>
<comment type="catalytic activity">
    <reaction evidence="12 17">
        <text>L-isoleucine + 2-oxoglutarate = (S)-3-methyl-2-oxopentanoate + L-glutamate</text>
        <dbReference type="Rhea" id="RHEA:24801"/>
        <dbReference type="ChEBI" id="CHEBI:16810"/>
        <dbReference type="ChEBI" id="CHEBI:29985"/>
        <dbReference type="ChEBI" id="CHEBI:35146"/>
        <dbReference type="ChEBI" id="CHEBI:58045"/>
        <dbReference type="EC" id="2.6.1.42"/>
    </reaction>
</comment>
<gene>
    <name evidence="18" type="ORF">EK0264_17470</name>
</gene>
<keyword evidence="9 16" id="KW-0663">Pyridoxal phosphate</keyword>
<comment type="pathway">
    <text evidence="4">Amino-acid biosynthesis; L-leucine biosynthesis; L-leucine from 3-methyl-2-oxobutanoate: step 4/4.</text>
</comment>
<dbReference type="FunCoup" id="A0A7L4YRZ8">
    <property type="interactions" value="389"/>
</dbReference>
<dbReference type="Gene3D" id="3.20.10.10">
    <property type="entry name" value="D-amino Acid Aminotransferase, subunit A, domain 2"/>
    <property type="match status" value="1"/>
</dbReference>
<evidence type="ECO:0000256" key="12">
    <source>
        <dbReference type="ARBA" id="ARBA00048798"/>
    </source>
</evidence>
<feature type="modified residue" description="N6-(pyridoxal phosphate)lysine" evidence="14">
    <location>
        <position position="213"/>
    </location>
</feature>
<dbReference type="PANTHER" id="PTHR11825:SF44">
    <property type="entry name" value="BRANCHED-CHAIN-AMINO-ACID AMINOTRANSFERASE"/>
    <property type="match status" value="1"/>
</dbReference>
<dbReference type="InterPro" id="IPR043131">
    <property type="entry name" value="BCAT-like_N"/>
</dbReference>
<dbReference type="InterPro" id="IPR001544">
    <property type="entry name" value="Aminotrans_IV"/>
</dbReference>
<evidence type="ECO:0000256" key="9">
    <source>
        <dbReference type="ARBA" id="ARBA00022898"/>
    </source>
</evidence>
<proteinExistence type="inferred from homology"/>
<dbReference type="RefSeq" id="WP_159547014.1">
    <property type="nucleotide sequence ID" value="NZ_CP047156.1"/>
</dbReference>
<dbReference type="SUPFAM" id="SSF56752">
    <property type="entry name" value="D-aminoacid aminotransferase-like PLP-dependent enzymes"/>
    <property type="match status" value="1"/>
</dbReference>
<dbReference type="PANTHER" id="PTHR11825">
    <property type="entry name" value="SUBGROUP IIII AMINOTRANSFERASE"/>
    <property type="match status" value="1"/>
</dbReference>
<evidence type="ECO:0000256" key="4">
    <source>
        <dbReference type="ARBA" id="ARBA00005072"/>
    </source>
</evidence>
<comment type="catalytic activity">
    <reaction evidence="13 17">
        <text>L-leucine + 2-oxoglutarate = 4-methyl-2-oxopentanoate + L-glutamate</text>
        <dbReference type="Rhea" id="RHEA:18321"/>
        <dbReference type="ChEBI" id="CHEBI:16810"/>
        <dbReference type="ChEBI" id="CHEBI:17865"/>
        <dbReference type="ChEBI" id="CHEBI:29985"/>
        <dbReference type="ChEBI" id="CHEBI:57427"/>
        <dbReference type="EC" id="2.6.1.42"/>
    </reaction>
</comment>
<evidence type="ECO:0000256" key="16">
    <source>
        <dbReference type="RuleBase" id="RU004516"/>
    </source>
</evidence>
<evidence type="ECO:0000256" key="11">
    <source>
        <dbReference type="ARBA" id="ARBA00048212"/>
    </source>
</evidence>
<dbReference type="UniPathway" id="UPA00049">
    <property type="reaction ID" value="UER00062"/>
</dbReference>
<comment type="cofactor">
    <cofactor evidence="1 16">
        <name>pyridoxal 5'-phosphate</name>
        <dbReference type="ChEBI" id="CHEBI:597326"/>
    </cofactor>
</comment>
<name>A0A7L4YRZ8_9ACTN</name>
<comment type="pathway">
    <text evidence="3">Amino-acid biosynthesis; L-valine biosynthesis; L-valine from pyruvate: step 4/4.</text>
</comment>
<dbReference type="PROSITE" id="PS00770">
    <property type="entry name" value="AA_TRANSFER_CLASS_4"/>
    <property type="match status" value="1"/>
</dbReference>
<dbReference type="GO" id="GO:0009099">
    <property type="term" value="P:L-valine biosynthetic process"/>
    <property type="evidence" value="ECO:0007669"/>
    <property type="project" value="UniProtKB-UniPathway"/>
</dbReference>
<dbReference type="Pfam" id="PF01063">
    <property type="entry name" value="Aminotran_4"/>
    <property type="match status" value="1"/>
</dbReference>
<evidence type="ECO:0000313" key="19">
    <source>
        <dbReference type="Proteomes" id="UP000463857"/>
    </source>
</evidence>
<protein>
    <recommendedName>
        <fullName evidence="17">Branched-chain-amino-acid aminotransferase</fullName>
        <ecNumber evidence="17">2.6.1.42</ecNumber>
    </recommendedName>
</protein>
<dbReference type="PIRSF" id="PIRSF006468">
    <property type="entry name" value="BCAT1"/>
    <property type="match status" value="1"/>
</dbReference>
<organism evidence="18 19">
    <name type="scientific">Epidermidibacterium keratini</name>
    <dbReference type="NCBI Taxonomy" id="1891644"/>
    <lineage>
        <taxon>Bacteria</taxon>
        <taxon>Bacillati</taxon>
        <taxon>Actinomycetota</taxon>
        <taxon>Actinomycetes</taxon>
        <taxon>Sporichthyales</taxon>
        <taxon>Sporichthyaceae</taxon>
        <taxon>Epidermidibacterium</taxon>
    </lineage>
</organism>
<dbReference type="NCBIfam" id="TIGR01123">
    <property type="entry name" value="ilvE_II"/>
    <property type="match status" value="1"/>
</dbReference>
<dbReference type="InterPro" id="IPR033939">
    <property type="entry name" value="BCAT_family"/>
</dbReference>
<dbReference type="EC" id="2.6.1.42" evidence="17"/>
<accession>A0A7L4YRZ8</accession>
<dbReference type="Gene3D" id="3.30.470.10">
    <property type="match status" value="1"/>
</dbReference>
<evidence type="ECO:0000256" key="6">
    <source>
        <dbReference type="ARBA" id="ARBA00022576"/>
    </source>
</evidence>
<dbReference type="InterPro" id="IPR043132">
    <property type="entry name" value="BCAT-like_C"/>
</dbReference>
<evidence type="ECO:0000256" key="3">
    <source>
        <dbReference type="ARBA" id="ARBA00004931"/>
    </source>
</evidence>
<dbReference type="EMBL" id="CP047156">
    <property type="protein sequence ID" value="QHC01890.1"/>
    <property type="molecule type" value="Genomic_DNA"/>
</dbReference>
<evidence type="ECO:0000256" key="2">
    <source>
        <dbReference type="ARBA" id="ARBA00004824"/>
    </source>
</evidence>
<dbReference type="UniPathway" id="UPA00048">
    <property type="reaction ID" value="UER00073"/>
</dbReference>
<sequence length="376" mass="40875">MTAKTVALPSQLAEGLPLTVVPADHPRSDDERAKILANPGFGTNFTDHMVLVRWTEDQGWHDAKVQAYQPFSIDPASAVLHYAQEIFEGLKAYRRPDGTTATFRPDANAERFNNSARRLAMPELPPEAFIAACDALTLIDQDWVPSEGEMTLYLRPFMFANEVFLGVRPSKEYYFCVIASPAAAYFGGGVSGVSVYASEDFVRAVPGGTGEAKCGGNYAASLLAQAQAAAEGCDQVVWLDGLEHKYVEEMGGMNLFFVYGEGDDAELVTPDLTGSLLPGITRRSLIEAAGDLGYRVTERKISLADWRDDVRDGKITETFACGTAAVITPVYTVKARTGDFEIGSEPGPVTMRLREYLLGIQTGTAEDTHGWIHEIG</sequence>